<dbReference type="Pfam" id="PF00104">
    <property type="entry name" value="Hormone_recep"/>
    <property type="match status" value="1"/>
</dbReference>
<dbReference type="PROSITE" id="PS51843">
    <property type="entry name" value="NR_LBD"/>
    <property type="match status" value="1"/>
</dbReference>
<dbReference type="OrthoDB" id="9926883at2759"/>
<proteinExistence type="inferred from homology"/>
<reference evidence="16" key="1">
    <citation type="submission" date="2025-08" db="UniProtKB">
        <authorList>
            <consortium name="RefSeq"/>
        </authorList>
    </citation>
    <scope>IDENTIFICATION</scope>
</reference>
<dbReference type="PANTHER" id="PTHR24081">
    <property type="entry name" value="NUCLEAR RECEPTOR SUBFAMILY 0 GROUP B"/>
    <property type="match status" value="1"/>
</dbReference>
<name>A0A6P3W207_CLUHA</name>
<dbReference type="PANTHER" id="PTHR24081:SF0">
    <property type="entry name" value="NUCLEAR RECEPTOR SUBFAMILY 0 GROUP B MEMBER 2"/>
    <property type="match status" value="1"/>
</dbReference>
<evidence type="ECO:0000313" key="16">
    <source>
        <dbReference type="RefSeq" id="XP_012686845.2"/>
    </source>
</evidence>
<evidence type="ECO:0000256" key="1">
    <source>
        <dbReference type="ARBA" id="ARBA00004123"/>
    </source>
</evidence>
<dbReference type="GO" id="GO:0005634">
    <property type="term" value="C:nucleus"/>
    <property type="evidence" value="ECO:0007669"/>
    <property type="project" value="UniProtKB-SubCell"/>
</dbReference>
<evidence type="ECO:0000256" key="12">
    <source>
        <dbReference type="ARBA" id="ARBA00023170"/>
    </source>
</evidence>
<dbReference type="GO" id="GO:0003714">
    <property type="term" value="F:transcription corepressor activity"/>
    <property type="evidence" value="ECO:0007669"/>
    <property type="project" value="TreeGrafter"/>
</dbReference>
<dbReference type="InterPro" id="IPR033544">
    <property type="entry name" value="NR0B1/2"/>
</dbReference>
<dbReference type="PRINTS" id="PR00398">
    <property type="entry name" value="STRDHORMONER"/>
</dbReference>
<keyword evidence="4" id="KW-0963">Cytoplasm</keyword>
<dbReference type="SMART" id="SM00430">
    <property type="entry name" value="HOLI"/>
    <property type="match status" value="1"/>
</dbReference>
<dbReference type="GO" id="GO:0007623">
    <property type="term" value="P:circadian rhythm"/>
    <property type="evidence" value="ECO:0007669"/>
    <property type="project" value="TreeGrafter"/>
</dbReference>
<keyword evidence="11" id="KW-0804">Transcription</keyword>
<keyword evidence="6" id="KW-0479">Metal-binding</keyword>
<dbReference type="InterPro" id="IPR000536">
    <property type="entry name" value="Nucl_hrmn_rcpt_lig-bd"/>
</dbReference>
<evidence type="ECO:0000256" key="11">
    <source>
        <dbReference type="ARBA" id="ARBA00023163"/>
    </source>
</evidence>
<dbReference type="KEGG" id="char:105903614"/>
<keyword evidence="10" id="KW-0238">DNA-binding</keyword>
<evidence type="ECO:0000256" key="8">
    <source>
        <dbReference type="ARBA" id="ARBA00022833"/>
    </source>
</evidence>
<dbReference type="GeneID" id="105903614"/>
<dbReference type="Gene3D" id="1.10.565.10">
    <property type="entry name" value="Retinoid X Receptor"/>
    <property type="match status" value="1"/>
</dbReference>
<keyword evidence="5" id="KW-0678">Repressor</keyword>
<dbReference type="InterPro" id="IPR035500">
    <property type="entry name" value="NHR-like_dom_sf"/>
</dbReference>
<evidence type="ECO:0000259" key="14">
    <source>
        <dbReference type="PROSITE" id="PS51843"/>
    </source>
</evidence>
<dbReference type="Proteomes" id="UP000515152">
    <property type="component" value="Chromosome 19"/>
</dbReference>
<evidence type="ECO:0000256" key="7">
    <source>
        <dbReference type="ARBA" id="ARBA00022771"/>
    </source>
</evidence>
<comment type="subcellular location">
    <subcellularLocation>
        <location evidence="2">Cytoplasm</location>
    </subcellularLocation>
    <subcellularLocation>
        <location evidence="1">Nucleus</location>
    </subcellularLocation>
</comment>
<evidence type="ECO:0000256" key="4">
    <source>
        <dbReference type="ARBA" id="ARBA00022490"/>
    </source>
</evidence>
<evidence type="ECO:0000256" key="10">
    <source>
        <dbReference type="ARBA" id="ARBA00023125"/>
    </source>
</evidence>
<evidence type="ECO:0000256" key="2">
    <source>
        <dbReference type="ARBA" id="ARBA00004496"/>
    </source>
</evidence>
<keyword evidence="8" id="KW-0862">Zinc</keyword>
<dbReference type="SUPFAM" id="SSF48508">
    <property type="entry name" value="Nuclear receptor ligand-binding domain"/>
    <property type="match status" value="1"/>
</dbReference>
<dbReference type="InterPro" id="IPR001723">
    <property type="entry name" value="Nuclear_hrmn_rcpt"/>
</dbReference>
<organism evidence="15 16">
    <name type="scientific">Clupea harengus</name>
    <name type="common">Atlantic herring</name>
    <dbReference type="NCBI Taxonomy" id="7950"/>
    <lineage>
        <taxon>Eukaryota</taxon>
        <taxon>Metazoa</taxon>
        <taxon>Chordata</taxon>
        <taxon>Craniata</taxon>
        <taxon>Vertebrata</taxon>
        <taxon>Euteleostomi</taxon>
        <taxon>Actinopterygii</taxon>
        <taxon>Neopterygii</taxon>
        <taxon>Teleostei</taxon>
        <taxon>Clupei</taxon>
        <taxon>Clupeiformes</taxon>
        <taxon>Clupeoidei</taxon>
        <taxon>Clupeidae</taxon>
        <taxon>Clupea</taxon>
    </lineage>
</organism>
<evidence type="ECO:0000256" key="3">
    <source>
        <dbReference type="ARBA" id="ARBA00006647"/>
    </source>
</evidence>
<dbReference type="GO" id="GO:0005737">
    <property type="term" value="C:cytoplasm"/>
    <property type="evidence" value="ECO:0007669"/>
    <property type="project" value="UniProtKB-SubCell"/>
</dbReference>
<dbReference type="AlphaFoldDB" id="A0A6P3W207"/>
<comment type="similarity">
    <text evidence="3">Belongs to the nuclear hormone receptor family. NR0 subfamily.</text>
</comment>
<protein>
    <submittedName>
        <fullName evidence="16">Nuclear receptor subfamily 0, group B, member 2b</fullName>
    </submittedName>
</protein>
<gene>
    <name evidence="16" type="primary">nr0b2b</name>
</gene>
<dbReference type="CTD" id="797815"/>
<evidence type="ECO:0000313" key="15">
    <source>
        <dbReference type="Proteomes" id="UP000515152"/>
    </source>
</evidence>
<evidence type="ECO:0000256" key="5">
    <source>
        <dbReference type="ARBA" id="ARBA00022491"/>
    </source>
</evidence>
<keyword evidence="9" id="KW-0805">Transcription regulation</keyword>
<evidence type="ECO:0000256" key="6">
    <source>
        <dbReference type="ARBA" id="ARBA00022723"/>
    </source>
</evidence>
<keyword evidence="15" id="KW-1185">Reference proteome</keyword>
<keyword evidence="7" id="KW-0863">Zinc-finger</keyword>
<feature type="domain" description="NR LBD" evidence="14">
    <location>
        <begin position="21"/>
        <end position="270"/>
    </location>
</feature>
<keyword evidence="13" id="KW-0539">Nucleus</keyword>
<accession>A0A6P3W207</accession>
<keyword evidence="12 16" id="KW-0675">Receptor</keyword>
<dbReference type="GO" id="GO:0000122">
    <property type="term" value="P:negative regulation of transcription by RNA polymerase II"/>
    <property type="evidence" value="ECO:0007669"/>
    <property type="project" value="TreeGrafter"/>
</dbReference>
<dbReference type="RefSeq" id="XP_012686845.2">
    <property type="nucleotide sequence ID" value="XM_012831391.3"/>
</dbReference>
<evidence type="ECO:0000256" key="13">
    <source>
        <dbReference type="ARBA" id="ARBA00023242"/>
    </source>
</evidence>
<sequence length="288" mass="32674">MHLFEEDQHDCQCPVSEERSPPTILFNILSRKHYSSSSSMSTADSRRQYSLSHNCHCDQRRTVCLKDPEGVCQAASTVLVKTIRFMTSLPSFRHLPQRDQLVLLYNSWVPLFVLGLAQEHTEFEVTDSPANSILKRILLNTSDGGREMEEPAMPTLANVHKIKACLQRLWNLDLSPKEYAYIKGALLFNPDVPGLQAPAFIKSLQQEAHRALHEVIVTLHPQDQGRLLRILLTVSSLQTIPHSLVSELFFRPVVGQADLFQLIREILSPGTVTRCTAAEREWSKHCQQ</sequence>
<dbReference type="GO" id="GO:0003677">
    <property type="term" value="F:DNA binding"/>
    <property type="evidence" value="ECO:0007669"/>
    <property type="project" value="UniProtKB-KW"/>
</dbReference>
<dbReference type="GO" id="GO:0008270">
    <property type="term" value="F:zinc ion binding"/>
    <property type="evidence" value="ECO:0007669"/>
    <property type="project" value="UniProtKB-KW"/>
</dbReference>
<evidence type="ECO:0000256" key="9">
    <source>
        <dbReference type="ARBA" id="ARBA00023015"/>
    </source>
</evidence>